<feature type="transmembrane region" description="Helical" evidence="1">
    <location>
        <begin position="111"/>
        <end position="132"/>
    </location>
</feature>
<reference evidence="2 3" key="1">
    <citation type="journal article" date="2020" name="New Microbes New Infect">
        <title>Sellimonas caecigallum sp. nov., description and genome sequence of a new member of the Sellimonas genus isolated from the cecum of feral chicken.</title>
        <authorList>
            <person name="Wongkuna S."/>
            <person name="Ghimire S."/>
            <person name="Antony L."/>
            <person name="Chankhamhaengdecha S."/>
            <person name="Janvilisri T."/>
            <person name="Scaria J."/>
        </authorList>
    </citation>
    <scope>NUCLEOTIDE SEQUENCE [LARGE SCALE GENOMIC DNA]</scope>
    <source>
        <strain evidence="2 3">SW451</strain>
    </source>
</reference>
<feature type="transmembrane region" description="Helical" evidence="1">
    <location>
        <begin position="79"/>
        <end position="99"/>
    </location>
</feature>
<dbReference type="RefSeq" id="WP_087210221.1">
    <property type="nucleotide sequence ID" value="NZ_CP173660.1"/>
</dbReference>
<evidence type="ECO:0000313" key="3">
    <source>
        <dbReference type="Proteomes" id="UP000779049"/>
    </source>
</evidence>
<feature type="transmembrane region" description="Helical" evidence="1">
    <location>
        <begin position="21"/>
        <end position="42"/>
    </location>
</feature>
<evidence type="ECO:0000256" key="1">
    <source>
        <dbReference type="SAM" id="Phobius"/>
    </source>
</evidence>
<comment type="caution">
    <text evidence="2">The sequence shown here is derived from an EMBL/GenBank/DDBJ whole genome shotgun (WGS) entry which is preliminary data.</text>
</comment>
<organism evidence="2 3">
    <name type="scientific">Sellimonas caecigallum</name>
    <dbReference type="NCBI Taxonomy" id="2592333"/>
    <lineage>
        <taxon>Bacteria</taxon>
        <taxon>Bacillati</taxon>
        <taxon>Bacillota</taxon>
        <taxon>Clostridia</taxon>
        <taxon>Lachnospirales</taxon>
        <taxon>Lachnospiraceae</taxon>
        <taxon>Sellimonas</taxon>
    </lineage>
</organism>
<name>A0ABS7L9N4_9FIRM</name>
<keyword evidence="3" id="KW-1185">Reference proteome</keyword>
<accession>A0ABS7L9N4</accession>
<protein>
    <submittedName>
        <fullName evidence="2">DUF3100 domain-containing protein</fullName>
    </submittedName>
</protein>
<feature type="transmembrane region" description="Helical" evidence="1">
    <location>
        <begin position="199"/>
        <end position="224"/>
    </location>
</feature>
<feature type="transmembrane region" description="Helical" evidence="1">
    <location>
        <begin position="48"/>
        <end position="67"/>
    </location>
</feature>
<evidence type="ECO:0000313" key="2">
    <source>
        <dbReference type="EMBL" id="MBY0759703.1"/>
    </source>
</evidence>
<feature type="transmembrane region" description="Helical" evidence="1">
    <location>
        <begin position="169"/>
        <end position="193"/>
    </location>
</feature>
<proteinExistence type="predicted"/>
<keyword evidence="1" id="KW-0812">Transmembrane</keyword>
<dbReference type="Proteomes" id="UP000779049">
    <property type="component" value="Unassembled WGS sequence"/>
</dbReference>
<keyword evidence="1" id="KW-0472">Membrane</keyword>
<dbReference type="EMBL" id="VIRV01000022">
    <property type="protein sequence ID" value="MBY0759703.1"/>
    <property type="molecule type" value="Genomic_DNA"/>
</dbReference>
<dbReference type="InterPro" id="IPR021450">
    <property type="entry name" value="DUF3100"/>
</dbReference>
<dbReference type="Pfam" id="PF11299">
    <property type="entry name" value="DUF3100"/>
    <property type="match status" value="1"/>
</dbReference>
<gene>
    <name evidence="2" type="ORF">FLB61_11520</name>
</gene>
<sequence>MKKETFIYPSFKARMKNEYRIILAAFLFIVIADFIGQIEVPVGPGKLILFPIFYALILGIISGPEILKFFKTKEVKAASGLVIVAICPFIAKLGINAGASLETVISAGPALLLQEIGNLGTIFLALPFALLLGMKREAIGATHSINRESNLALVTNMFGPDSPETRGSLSIYVVGGMVGTIYFGFLATMTAAIGFFHPYALGMASGVGAGILMASSVASLTAVYPDMAAQISALASTSETISGLTGIYVAIFVGIPLTKKLYEVLEPRFAKLRHEPSEVLTRRQNEEKGKVEEA</sequence>
<keyword evidence="1" id="KW-1133">Transmembrane helix</keyword>